<dbReference type="Proteomes" id="UP000264002">
    <property type="component" value="Unassembled WGS sequence"/>
</dbReference>
<dbReference type="GO" id="GO:0016831">
    <property type="term" value="F:carboxy-lyase activity"/>
    <property type="evidence" value="ECO:0007669"/>
    <property type="project" value="InterPro"/>
</dbReference>
<gene>
    <name evidence="3" type="ORF">DYP60_00560</name>
</gene>
<keyword evidence="4" id="KW-1185">Reference proteome</keyword>
<evidence type="ECO:0000259" key="2">
    <source>
        <dbReference type="Pfam" id="PF04909"/>
    </source>
</evidence>
<comment type="caution">
    <text evidence="3">The sequence shown here is derived from an EMBL/GenBank/DDBJ whole genome shotgun (WGS) entry which is preliminary data.</text>
</comment>
<reference evidence="3 4" key="2">
    <citation type="submission" date="2018-09" db="EMBL/GenBank/DDBJ databases">
        <title>Genome of Sphaerochaeta halotolerans strain 4-11.</title>
        <authorList>
            <person name="Nazina T.N."/>
            <person name="Sokolova D.S."/>
        </authorList>
    </citation>
    <scope>NUCLEOTIDE SEQUENCE [LARGE SCALE GENOMIC DNA]</scope>
    <source>
        <strain evidence="3 4">4-11</strain>
    </source>
</reference>
<dbReference type="RefSeq" id="WP_117328917.1">
    <property type="nucleotide sequence ID" value="NZ_QUWK01000001.1"/>
</dbReference>
<dbReference type="InterPro" id="IPR032466">
    <property type="entry name" value="Metal_Hydrolase"/>
</dbReference>
<keyword evidence="3" id="KW-0378">Hydrolase</keyword>
<sequence length="281" mass="32819">MVIDMHAYPGFIREISDDPSRVEFRRKHFFLYKQHVWPLELVTKQLDAAGIDKAVILPEDIRSRYGDTIVSNEEVRKLVDLVPERFIGFASVDPNCDDAVEKLIHAFVTMKLSGLNLNPSNQGFFPNDEKMDKIYEVCVKYNKPIMFHSGMTWLKNAPSKNSHPLNFEEVAIKYPTLRICLAHFGWPWVMETAMLLLKYENIFADTSLLYFDSPKQFFDTTFNTQLGPYWIDRMLADRVMFGSNYPRIEQKRMIEALDVLHLREENKKKILGTNALRFLGR</sequence>
<evidence type="ECO:0000313" key="3">
    <source>
        <dbReference type="EMBL" id="RFU96098.1"/>
    </source>
</evidence>
<organism evidence="3 4">
    <name type="scientific">Sphaerochaeta halotolerans</name>
    <dbReference type="NCBI Taxonomy" id="2293840"/>
    <lineage>
        <taxon>Bacteria</taxon>
        <taxon>Pseudomonadati</taxon>
        <taxon>Spirochaetota</taxon>
        <taxon>Spirochaetia</taxon>
        <taxon>Spirochaetales</taxon>
        <taxon>Sphaerochaetaceae</taxon>
        <taxon>Sphaerochaeta</taxon>
    </lineage>
</organism>
<dbReference type="GO" id="GO:0016787">
    <property type="term" value="F:hydrolase activity"/>
    <property type="evidence" value="ECO:0007669"/>
    <property type="project" value="UniProtKB-KW"/>
</dbReference>
<dbReference type="Pfam" id="PF04909">
    <property type="entry name" value="Amidohydro_2"/>
    <property type="match status" value="1"/>
</dbReference>
<dbReference type="EMBL" id="QUWK01000001">
    <property type="protein sequence ID" value="RFU96098.1"/>
    <property type="molecule type" value="Genomic_DNA"/>
</dbReference>
<dbReference type="AlphaFoldDB" id="A0A372ML51"/>
<proteinExistence type="predicted"/>
<dbReference type="PANTHER" id="PTHR21240">
    <property type="entry name" value="2-AMINO-3-CARBOXYLMUCONATE-6-SEMIALDEHYDE DECARBOXYLASE"/>
    <property type="match status" value="1"/>
</dbReference>
<keyword evidence="1" id="KW-0456">Lyase</keyword>
<feature type="domain" description="Amidohydrolase-related" evidence="2">
    <location>
        <begin position="44"/>
        <end position="281"/>
    </location>
</feature>
<dbReference type="InterPro" id="IPR006680">
    <property type="entry name" value="Amidohydro-rel"/>
</dbReference>
<accession>A0A372ML51</accession>
<evidence type="ECO:0000256" key="1">
    <source>
        <dbReference type="ARBA" id="ARBA00023239"/>
    </source>
</evidence>
<reference evidence="4" key="1">
    <citation type="submission" date="2018-08" db="EMBL/GenBank/DDBJ databases">
        <authorList>
            <person name="Grouzdev D.S."/>
            <person name="Krutkina M.S."/>
        </authorList>
    </citation>
    <scope>NUCLEOTIDE SEQUENCE [LARGE SCALE GENOMIC DNA]</scope>
    <source>
        <strain evidence="4">4-11</strain>
    </source>
</reference>
<dbReference type="SUPFAM" id="SSF51556">
    <property type="entry name" value="Metallo-dependent hydrolases"/>
    <property type="match status" value="1"/>
</dbReference>
<evidence type="ECO:0000313" key="4">
    <source>
        <dbReference type="Proteomes" id="UP000264002"/>
    </source>
</evidence>
<name>A0A372ML51_9SPIR</name>
<dbReference type="Gene3D" id="3.20.20.140">
    <property type="entry name" value="Metal-dependent hydrolases"/>
    <property type="match status" value="1"/>
</dbReference>
<dbReference type="PANTHER" id="PTHR21240:SF19">
    <property type="entry name" value="CATALYTIC_ HYDROLASE"/>
    <property type="match status" value="1"/>
</dbReference>
<protein>
    <submittedName>
        <fullName evidence="3">Amidohydrolase</fullName>
    </submittedName>
</protein>
<dbReference type="InterPro" id="IPR032465">
    <property type="entry name" value="ACMSD"/>
</dbReference>